<dbReference type="GO" id="GO:0044281">
    <property type="term" value="P:small molecule metabolic process"/>
    <property type="evidence" value="ECO:0007669"/>
    <property type="project" value="UniProtKB-ARBA"/>
</dbReference>
<dbReference type="GO" id="GO:0003824">
    <property type="term" value="F:catalytic activity"/>
    <property type="evidence" value="ECO:0007669"/>
    <property type="project" value="InterPro"/>
</dbReference>
<organism evidence="5 6">
    <name type="scientific">Vibrio ouci</name>
    <dbReference type="NCBI Taxonomy" id="2499078"/>
    <lineage>
        <taxon>Bacteria</taxon>
        <taxon>Pseudomonadati</taxon>
        <taxon>Pseudomonadota</taxon>
        <taxon>Gammaproteobacteria</taxon>
        <taxon>Vibrionales</taxon>
        <taxon>Vibrionaceae</taxon>
        <taxon>Vibrio</taxon>
    </lineage>
</organism>
<dbReference type="Gene3D" id="3.90.850.10">
    <property type="entry name" value="Fumarylacetoacetase-like, C-terminal domain"/>
    <property type="match status" value="1"/>
</dbReference>
<protein>
    <submittedName>
        <fullName evidence="5">DUF2437 domain-containing protein</fullName>
    </submittedName>
</protein>
<dbReference type="Pfam" id="PF10370">
    <property type="entry name" value="Rv2993c-like_N"/>
    <property type="match status" value="1"/>
</dbReference>
<dbReference type="AlphaFoldDB" id="A0A4Y8WM84"/>
<dbReference type="OrthoDB" id="9805307at2"/>
<dbReference type="PANTHER" id="PTHR42796">
    <property type="entry name" value="FUMARYLACETOACETATE HYDROLASE DOMAIN-CONTAINING PROTEIN 2A-RELATED"/>
    <property type="match status" value="1"/>
</dbReference>
<proteinExistence type="inferred from homology"/>
<dbReference type="InterPro" id="IPR051121">
    <property type="entry name" value="FAH"/>
</dbReference>
<name>A0A4Y8WM84_9VIBR</name>
<dbReference type="InterPro" id="IPR011234">
    <property type="entry name" value="Fumarylacetoacetase-like_C"/>
</dbReference>
<keyword evidence="6" id="KW-1185">Reference proteome</keyword>
<feature type="domain" description="Fumarylacetoacetase-like C-terminal" evidence="3">
    <location>
        <begin position="77"/>
        <end position="269"/>
    </location>
</feature>
<sequence length="270" mass="29673">MNLWRYLICFIPFFPSLAYAEITHYVRYQHLGKVSYGKLVEDKIYPLQGDLFSSTAISSHTINLNAVTLLVPTKPEKVFAVGMNYASHLASPANQPPPIFSKLPSSLTLSGAPINVPQGATNVHFEGELVVVIGKTVKNASEQEAQQAIFGVTVGNDITERNWQHSDLQWIRAKGSDRFGPIGSSIAVGVDYNNVELTTRLNGQVVQQENTRNMIHSPEKVVSYLSKHFTLKPGDLIYMGTPGKTKAMKDGDVVKVSIEGVGTVENVVRF</sequence>
<gene>
    <name evidence="5" type="ORF">ELS82_00175</name>
</gene>
<evidence type="ECO:0000259" key="4">
    <source>
        <dbReference type="Pfam" id="PF10370"/>
    </source>
</evidence>
<comment type="similarity">
    <text evidence="1">Belongs to the FAH family.</text>
</comment>
<reference evidence="5 6" key="1">
    <citation type="submission" date="2019-01" db="EMBL/GenBank/DDBJ databases">
        <title>Vibrio BEI176 sp. nov, a marine bacterium isolated from China: eastern marignal seas.</title>
        <authorList>
            <person name="Li B."/>
        </authorList>
    </citation>
    <scope>NUCLEOTIDE SEQUENCE [LARGE SCALE GENOMIC DNA]</scope>
    <source>
        <strain evidence="5 6">BEI176</strain>
    </source>
</reference>
<dbReference type="RefSeq" id="WP_134833669.1">
    <property type="nucleotide sequence ID" value="NZ_SATR01000001.1"/>
</dbReference>
<dbReference type="Proteomes" id="UP000297753">
    <property type="component" value="Unassembled WGS sequence"/>
</dbReference>
<evidence type="ECO:0000313" key="5">
    <source>
        <dbReference type="EMBL" id="TFH93408.1"/>
    </source>
</evidence>
<accession>A0A4Y8WM84</accession>
<dbReference type="EMBL" id="SATR01000001">
    <property type="protein sequence ID" value="TFH93408.1"/>
    <property type="molecule type" value="Genomic_DNA"/>
</dbReference>
<dbReference type="SUPFAM" id="SSF56529">
    <property type="entry name" value="FAH"/>
    <property type="match status" value="1"/>
</dbReference>
<dbReference type="InterPro" id="IPR036663">
    <property type="entry name" value="Fumarylacetoacetase_C_sf"/>
</dbReference>
<keyword evidence="2" id="KW-0479">Metal-binding</keyword>
<feature type="domain" description="Rv2993c-like N-terminal" evidence="4">
    <location>
        <begin position="24"/>
        <end position="72"/>
    </location>
</feature>
<dbReference type="Pfam" id="PF01557">
    <property type="entry name" value="FAA_hydrolase"/>
    <property type="match status" value="1"/>
</dbReference>
<evidence type="ECO:0000256" key="1">
    <source>
        <dbReference type="ARBA" id="ARBA00010211"/>
    </source>
</evidence>
<dbReference type="InterPro" id="IPR018833">
    <property type="entry name" value="Rv2993c-like_N"/>
</dbReference>
<dbReference type="PANTHER" id="PTHR42796:SF4">
    <property type="entry name" value="FUMARYLACETOACETATE HYDROLASE DOMAIN-CONTAINING PROTEIN 2A"/>
    <property type="match status" value="1"/>
</dbReference>
<comment type="caution">
    <text evidence="5">The sequence shown here is derived from an EMBL/GenBank/DDBJ whole genome shotgun (WGS) entry which is preliminary data.</text>
</comment>
<evidence type="ECO:0000313" key="6">
    <source>
        <dbReference type="Proteomes" id="UP000297753"/>
    </source>
</evidence>
<dbReference type="GO" id="GO:0046872">
    <property type="term" value="F:metal ion binding"/>
    <property type="evidence" value="ECO:0007669"/>
    <property type="project" value="UniProtKB-KW"/>
</dbReference>
<evidence type="ECO:0000259" key="3">
    <source>
        <dbReference type="Pfam" id="PF01557"/>
    </source>
</evidence>
<evidence type="ECO:0000256" key="2">
    <source>
        <dbReference type="ARBA" id="ARBA00022723"/>
    </source>
</evidence>